<gene>
    <name evidence="2" type="ORF">SAMN04487911_13332</name>
</gene>
<dbReference type="OrthoDB" id="6190788at2"/>
<organism evidence="2 3">
    <name type="scientific">Arenibacter nanhaiticus</name>
    <dbReference type="NCBI Taxonomy" id="558155"/>
    <lineage>
        <taxon>Bacteria</taxon>
        <taxon>Pseudomonadati</taxon>
        <taxon>Bacteroidota</taxon>
        <taxon>Flavobacteriia</taxon>
        <taxon>Flavobacteriales</taxon>
        <taxon>Flavobacteriaceae</taxon>
        <taxon>Arenibacter</taxon>
    </lineage>
</organism>
<feature type="domain" description="HTH LytTR-type" evidence="1">
    <location>
        <begin position="276"/>
        <end position="352"/>
    </location>
</feature>
<keyword evidence="3" id="KW-1185">Reference proteome</keyword>
<dbReference type="STRING" id="558155.SAMN04487911_13332"/>
<evidence type="ECO:0000313" key="3">
    <source>
        <dbReference type="Proteomes" id="UP000184231"/>
    </source>
</evidence>
<dbReference type="InterPro" id="IPR046947">
    <property type="entry name" value="LytR-like"/>
</dbReference>
<dbReference type="Pfam" id="PF04397">
    <property type="entry name" value="LytTR"/>
    <property type="match status" value="1"/>
</dbReference>
<dbReference type="SMART" id="SM00850">
    <property type="entry name" value="LytTR"/>
    <property type="match status" value="1"/>
</dbReference>
<proteinExistence type="predicted"/>
<dbReference type="GO" id="GO:0003677">
    <property type="term" value="F:DNA binding"/>
    <property type="evidence" value="ECO:0007669"/>
    <property type="project" value="UniProtKB-KW"/>
</dbReference>
<dbReference type="RefSeq" id="WP_072765689.1">
    <property type="nucleotide sequence ID" value="NZ_FQYX01000033.1"/>
</dbReference>
<dbReference type="InterPro" id="IPR007492">
    <property type="entry name" value="LytTR_DNA-bd_dom"/>
</dbReference>
<protein>
    <submittedName>
        <fullName evidence="2">LytTr DNA-binding domain-containing protein</fullName>
    </submittedName>
</protein>
<evidence type="ECO:0000259" key="1">
    <source>
        <dbReference type="PROSITE" id="PS50930"/>
    </source>
</evidence>
<keyword evidence="2" id="KW-0238">DNA-binding</keyword>
<dbReference type="PROSITE" id="PS50930">
    <property type="entry name" value="HTH_LYTTR"/>
    <property type="match status" value="1"/>
</dbReference>
<dbReference type="Proteomes" id="UP000184231">
    <property type="component" value="Unassembled WGS sequence"/>
</dbReference>
<name>A0A1M6LS41_9FLAO</name>
<dbReference type="PANTHER" id="PTHR37299:SF1">
    <property type="entry name" value="STAGE 0 SPORULATION PROTEIN A HOMOLOG"/>
    <property type="match status" value="1"/>
</dbReference>
<dbReference type="Gene3D" id="2.40.50.1020">
    <property type="entry name" value="LytTr DNA-binding domain"/>
    <property type="match status" value="1"/>
</dbReference>
<evidence type="ECO:0000313" key="2">
    <source>
        <dbReference type="EMBL" id="SHJ73955.1"/>
    </source>
</evidence>
<reference evidence="2 3" key="1">
    <citation type="submission" date="2016-11" db="EMBL/GenBank/DDBJ databases">
        <authorList>
            <person name="Jaros S."/>
            <person name="Januszkiewicz K."/>
            <person name="Wedrychowicz H."/>
        </authorList>
    </citation>
    <scope>NUCLEOTIDE SEQUENCE [LARGE SCALE GENOMIC DNA]</scope>
    <source>
        <strain evidence="2 3">CGMCC 1.8863</strain>
    </source>
</reference>
<dbReference type="AlphaFoldDB" id="A0A1M6LS41"/>
<dbReference type="PANTHER" id="PTHR37299">
    <property type="entry name" value="TRANSCRIPTIONAL REGULATOR-RELATED"/>
    <property type="match status" value="1"/>
</dbReference>
<dbReference type="EMBL" id="FQYX01000033">
    <property type="protein sequence ID" value="SHJ73955.1"/>
    <property type="molecule type" value="Genomic_DNA"/>
</dbReference>
<sequence length="352" mass="41163">MKRIILLVLILVVTPFLVESEKTLNQLVEEIGISNSKNPETANWEYVKDRVFDGETSVFRKLEGPILIELMDASKTDSLLVSEIILDIREILPHKEIDFFNDFIGMSFSEMVIKGFKANDSIRNFTFEKIADSRIHIRFEPSNLYRNSNNDFIQLGQGYSIQSHSAKRIDDKIIRQPFMTVSIGDVYSYDEKKKYLTAGLLRQLVFLQNDSDVNGRSVFWKKEITGMDHFILDRDIFLLKKLYSDDFLTQFEDYLYAHYPIKEMAAEKEAKKMTSITVKKGEKLFFVKLEEVIYFEADAKYVSFYTNSGNHLTEQSLAQLEEKLPDYFLRVHRSIIINTNYVENAQKYFNSR</sequence>
<accession>A0A1M6LS41</accession>
<dbReference type="GO" id="GO:0000156">
    <property type="term" value="F:phosphorelay response regulator activity"/>
    <property type="evidence" value="ECO:0007669"/>
    <property type="project" value="InterPro"/>
</dbReference>